<dbReference type="InterPro" id="IPR001952">
    <property type="entry name" value="Alkaline_phosphatase"/>
</dbReference>
<dbReference type="RefSeq" id="WP_149122712.1">
    <property type="nucleotide sequence ID" value="NZ_VTFL01000002.1"/>
</dbReference>
<comment type="caution">
    <text evidence="5">The sequence shown here is derived from an EMBL/GenBank/DDBJ whole genome shotgun (WGS) entry which is preliminary data.</text>
</comment>
<dbReference type="EMBL" id="DTDV01000006">
    <property type="protein sequence ID" value="HGK23145.1"/>
    <property type="molecule type" value="Genomic_DNA"/>
</dbReference>
<keyword evidence="3" id="KW-0862">Zinc</keyword>
<dbReference type="PRINTS" id="PR00113">
    <property type="entry name" value="ALKPHPHTASE"/>
</dbReference>
<gene>
    <name evidence="5" type="ORF">ENU78_01630</name>
</gene>
<dbReference type="InterPro" id="IPR017850">
    <property type="entry name" value="Alkaline_phosphatase_core_sf"/>
</dbReference>
<dbReference type="SMART" id="SM00098">
    <property type="entry name" value="alkPPc"/>
    <property type="match status" value="1"/>
</dbReference>
<comment type="cofactor">
    <cofactor evidence="3">
        <name>Zn(2+)</name>
        <dbReference type="ChEBI" id="CHEBI:29105"/>
    </cofactor>
    <text evidence="3">Binds 2 Zn(2+) ions.</text>
</comment>
<feature type="binding site" evidence="3">
    <location>
        <position position="286"/>
    </location>
    <ligand>
        <name>Zn(2+)</name>
        <dbReference type="ChEBI" id="CHEBI:29105"/>
        <label>2</label>
    </ligand>
</feature>
<dbReference type="Gene3D" id="3.40.720.10">
    <property type="entry name" value="Alkaline Phosphatase, subunit A"/>
    <property type="match status" value="1"/>
</dbReference>
<evidence type="ECO:0000256" key="1">
    <source>
        <dbReference type="ARBA" id="ARBA00022553"/>
    </source>
</evidence>
<accession>A0A7C3KTM5</accession>
<keyword evidence="1" id="KW-0597">Phosphoprotein</keyword>
<dbReference type="PANTHER" id="PTHR11596:SF5">
    <property type="entry name" value="ALKALINE PHOSPHATASE"/>
    <property type="match status" value="1"/>
</dbReference>
<proteinExistence type="inferred from homology"/>
<evidence type="ECO:0000256" key="2">
    <source>
        <dbReference type="PIRSR" id="PIRSR601952-1"/>
    </source>
</evidence>
<evidence type="ECO:0000256" key="3">
    <source>
        <dbReference type="PIRSR" id="PIRSR601952-2"/>
    </source>
</evidence>
<comment type="cofactor">
    <cofactor evidence="3">
        <name>Mg(2+)</name>
        <dbReference type="ChEBI" id="CHEBI:18420"/>
    </cofactor>
    <text evidence="3">Binds 1 Mg(2+) ion.</text>
</comment>
<dbReference type="GO" id="GO:0004035">
    <property type="term" value="F:alkaline phosphatase activity"/>
    <property type="evidence" value="ECO:0007669"/>
    <property type="project" value="TreeGrafter"/>
</dbReference>
<feature type="binding site" evidence="3">
    <location>
        <position position="153"/>
    </location>
    <ligand>
        <name>Mg(2+)</name>
        <dbReference type="ChEBI" id="CHEBI:18420"/>
    </ligand>
</feature>
<dbReference type="Pfam" id="PF00245">
    <property type="entry name" value="Alk_phosphatase"/>
    <property type="match status" value="1"/>
</dbReference>
<evidence type="ECO:0000256" key="4">
    <source>
        <dbReference type="RuleBase" id="RU003946"/>
    </source>
</evidence>
<name>A0A7C3KTM5_DICTH</name>
<reference evidence="5" key="1">
    <citation type="journal article" date="2020" name="mSystems">
        <title>Genome- and Community-Level Interaction Insights into Carbon Utilization and Element Cycling Functions of Hydrothermarchaeota in Hydrothermal Sediment.</title>
        <authorList>
            <person name="Zhou Z."/>
            <person name="Liu Y."/>
            <person name="Xu W."/>
            <person name="Pan J."/>
            <person name="Luo Z.H."/>
            <person name="Li M."/>
        </authorList>
    </citation>
    <scope>NUCLEOTIDE SEQUENCE [LARGE SCALE GENOMIC DNA]</scope>
    <source>
        <strain evidence="5">SpSt-70</strain>
    </source>
</reference>
<dbReference type="Gene3D" id="1.10.60.40">
    <property type="match status" value="1"/>
</dbReference>
<organism evidence="5">
    <name type="scientific">Dictyoglomus thermophilum</name>
    <dbReference type="NCBI Taxonomy" id="14"/>
    <lineage>
        <taxon>Bacteria</taxon>
        <taxon>Pseudomonadati</taxon>
        <taxon>Dictyoglomota</taxon>
        <taxon>Dictyoglomia</taxon>
        <taxon>Dictyoglomales</taxon>
        <taxon>Dictyoglomaceae</taxon>
        <taxon>Dictyoglomus</taxon>
    </lineage>
</organism>
<feature type="binding site" evidence="3">
    <location>
        <position position="330"/>
    </location>
    <ligand>
        <name>Zn(2+)</name>
        <dbReference type="ChEBI" id="CHEBI:29105"/>
        <label>2</label>
    </ligand>
</feature>
<keyword evidence="3" id="KW-0479">Metal-binding</keyword>
<feature type="binding site" evidence="3">
    <location>
        <position position="481"/>
    </location>
    <ligand>
        <name>Zn(2+)</name>
        <dbReference type="ChEBI" id="CHEBI:29105"/>
        <label>2</label>
    </ligand>
</feature>
<keyword evidence="3" id="KW-0460">Magnesium</keyword>
<dbReference type="PANTHER" id="PTHR11596">
    <property type="entry name" value="ALKALINE PHOSPHATASE"/>
    <property type="match status" value="1"/>
</dbReference>
<dbReference type="SUPFAM" id="SSF53649">
    <property type="entry name" value="Alkaline phosphatase-like"/>
    <property type="match status" value="1"/>
</dbReference>
<protein>
    <submittedName>
        <fullName evidence="5">Alkaline phosphatase</fullName>
    </submittedName>
</protein>
<feature type="binding site" evidence="3">
    <location>
        <position position="155"/>
    </location>
    <ligand>
        <name>Mg(2+)</name>
        <dbReference type="ChEBI" id="CHEBI:18420"/>
    </ligand>
</feature>
<dbReference type="GO" id="GO:0046872">
    <property type="term" value="F:metal ion binding"/>
    <property type="evidence" value="ECO:0007669"/>
    <property type="project" value="UniProtKB-KW"/>
</dbReference>
<comment type="similarity">
    <text evidence="4">Belongs to the alkaline phosphatase family.</text>
</comment>
<feature type="binding site" evidence="3">
    <location>
        <position position="290"/>
    </location>
    <ligand>
        <name>Zn(2+)</name>
        <dbReference type="ChEBI" id="CHEBI:29105"/>
        <label>2</label>
    </ligand>
</feature>
<feature type="binding site" evidence="3">
    <location>
        <position position="329"/>
    </location>
    <ligand>
        <name>Zn(2+)</name>
        <dbReference type="ChEBI" id="CHEBI:29105"/>
        <label>2</label>
    </ligand>
</feature>
<sequence length="537" mass="60111">MRFDRVFSKVLLIFILVLGFVFFSSSFGIALQSSSSLYKGKPVKYIFWFIGDGMGLNHVYLTEAFLGRKSNSPSIEKLSFTQFPNVGLMTTYAADSYITDSASAITAMAAGKKTNDGVINMDPTLKFKYKSVAEEARDLGYKVGVLTSVSIDHATPAGMYAHQPSRNNYYAIALELFESNFDYFGGGGFLQPQGKDGKQKDVYEIAKEKGYKIVDKIEDFLKLRKGDNKIVAINPILDSSKALPYAINRLRGANLGLSLADFTKKAIELLDNPKGFFIMVEGGKIDWAAHANDAGSVIYDVLDFNEAIKVALEFYKKRPFETVIIVTADHETGGLSIGYAGTRYEVYLDVLSRQKISYDEFTKIVNEYKSKVKREEAKLSDLLPQIKEYYGLEILSPEVRKELENRAKAGDKEAKIRLQLALNESEIEELEKAFKLSMMDPKERPNDAKSYLLYGGYDPLTITVTRILNQKAGISWTSYSHTGMPVPVYAIGAGSYIFNGYYDNTDLYKKLMSLIGKDPYKDNVLSSAEVRELVFSK</sequence>
<dbReference type="CDD" id="cd16012">
    <property type="entry name" value="ALP"/>
    <property type="match status" value="1"/>
</dbReference>
<dbReference type="AlphaFoldDB" id="A0A7C3KTM5"/>
<feature type="active site" description="Phosphoserine intermediate" evidence="2">
    <location>
        <position position="101"/>
    </location>
</feature>
<evidence type="ECO:0000313" key="5">
    <source>
        <dbReference type="EMBL" id="HGK23145.1"/>
    </source>
</evidence>
<feature type="binding site" evidence="3">
    <location>
        <position position="281"/>
    </location>
    <ligand>
        <name>Mg(2+)</name>
        <dbReference type="ChEBI" id="CHEBI:18420"/>
    </ligand>
</feature>
<feature type="binding site" evidence="3">
    <location>
        <position position="52"/>
    </location>
    <ligand>
        <name>Mg(2+)</name>
        <dbReference type="ChEBI" id="CHEBI:18420"/>
    </ligand>
</feature>
<feature type="binding site" evidence="3">
    <location>
        <position position="52"/>
    </location>
    <ligand>
        <name>Zn(2+)</name>
        <dbReference type="ChEBI" id="CHEBI:29105"/>
        <label>2</label>
    </ligand>
</feature>